<dbReference type="EMBL" id="JABSTQ010004328">
    <property type="protein sequence ID" value="KAG0442575.1"/>
    <property type="molecule type" value="Genomic_DNA"/>
</dbReference>
<protein>
    <submittedName>
        <fullName evidence="1">Uncharacterized protein</fullName>
    </submittedName>
</protein>
<dbReference type="Proteomes" id="UP000805193">
    <property type="component" value="Unassembled WGS sequence"/>
</dbReference>
<organism evidence="1 2">
    <name type="scientific">Ixodes persulcatus</name>
    <name type="common">Taiga tick</name>
    <dbReference type="NCBI Taxonomy" id="34615"/>
    <lineage>
        <taxon>Eukaryota</taxon>
        <taxon>Metazoa</taxon>
        <taxon>Ecdysozoa</taxon>
        <taxon>Arthropoda</taxon>
        <taxon>Chelicerata</taxon>
        <taxon>Arachnida</taxon>
        <taxon>Acari</taxon>
        <taxon>Parasitiformes</taxon>
        <taxon>Ixodida</taxon>
        <taxon>Ixodoidea</taxon>
        <taxon>Ixodidae</taxon>
        <taxon>Ixodinae</taxon>
        <taxon>Ixodes</taxon>
    </lineage>
</organism>
<keyword evidence="2" id="KW-1185">Reference proteome</keyword>
<reference evidence="1 2" key="1">
    <citation type="journal article" date="2020" name="Cell">
        <title>Large-Scale Comparative Analyses of Tick Genomes Elucidate Their Genetic Diversity and Vector Capacities.</title>
        <authorList>
            <consortium name="Tick Genome and Microbiome Consortium (TIGMIC)"/>
            <person name="Jia N."/>
            <person name="Wang J."/>
            <person name="Shi W."/>
            <person name="Du L."/>
            <person name="Sun Y."/>
            <person name="Zhan W."/>
            <person name="Jiang J.F."/>
            <person name="Wang Q."/>
            <person name="Zhang B."/>
            <person name="Ji P."/>
            <person name="Bell-Sakyi L."/>
            <person name="Cui X.M."/>
            <person name="Yuan T.T."/>
            <person name="Jiang B.G."/>
            <person name="Yang W.F."/>
            <person name="Lam T.T."/>
            <person name="Chang Q.C."/>
            <person name="Ding S.J."/>
            <person name="Wang X.J."/>
            <person name="Zhu J.G."/>
            <person name="Ruan X.D."/>
            <person name="Zhao L."/>
            <person name="Wei J.T."/>
            <person name="Ye R.Z."/>
            <person name="Que T.C."/>
            <person name="Du C.H."/>
            <person name="Zhou Y.H."/>
            <person name="Cheng J.X."/>
            <person name="Dai P.F."/>
            <person name="Guo W.B."/>
            <person name="Han X.H."/>
            <person name="Huang E.J."/>
            <person name="Li L.F."/>
            <person name="Wei W."/>
            <person name="Gao Y.C."/>
            <person name="Liu J.Z."/>
            <person name="Shao H.Z."/>
            <person name="Wang X."/>
            <person name="Wang C.C."/>
            <person name="Yang T.C."/>
            <person name="Huo Q.B."/>
            <person name="Li W."/>
            <person name="Chen H.Y."/>
            <person name="Chen S.E."/>
            <person name="Zhou L.G."/>
            <person name="Ni X.B."/>
            <person name="Tian J.H."/>
            <person name="Sheng Y."/>
            <person name="Liu T."/>
            <person name="Pan Y.S."/>
            <person name="Xia L.Y."/>
            <person name="Li J."/>
            <person name="Zhao F."/>
            <person name="Cao W.C."/>
        </authorList>
    </citation>
    <scope>NUCLEOTIDE SEQUENCE [LARGE SCALE GENOMIC DNA]</scope>
    <source>
        <strain evidence="1">Iper-2018</strain>
    </source>
</reference>
<proteinExistence type="predicted"/>
<evidence type="ECO:0000313" key="2">
    <source>
        <dbReference type="Proteomes" id="UP000805193"/>
    </source>
</evidence>
<evidence type="ECO:0000313" key="1">
    <source>
        <dbReference type="EMBL" id="KAG0442575.1"/>
    </source>
</evidence>
<name>A0AC60QVH1_IXOPE</name>
<gene>
    <name evidence="1" type="ORF">HPB47_015664</name>
</gene>
<sequence>MKHPVVVLAQEGIPTHILTQELQKRIMAATLEHPTAKRFPATSSYVKHYLKLLIDKLESREVEVLGDLYVCYTELLGSVDSGPGFVTYVLDGHGMEVTVREAKALVADGTTGLRAWQLQKVPSLGRRVLELGSGVGLTGLVVCRACRPSRYTFTDGHRSVLRVVEENVATNRWPSYAGRQGGDAALGPAARGGLLRDRRDLVFDPDLIEPLVATLADLLRHGGTAYIASTIRNADTYYMFQTALGTAMLQWTVVVPPHNRVFVYDRSCKMEILRITRASSTTP</sequence>
<accession>A0AC60QVH1</accession>
<comment type="caution">
    <text evidence="1">The sequence shown here is derived from an EMBL/GenBank/DDBJ whole genome shotgun (WGS) entry which is preliminary data.</text>
</comment>